<proteinExistence type="predicted"/>
<evidence type="ECO:0000313" key="1">
    <source>
        <dbReference type="EMBL" id="ACB44086.1"/>
    </source>
</evidence>
<dbReference type="EMBL" id="CP001010">
    <property type="protein sequence ID" value="ACB44086.1"/>
    <property type="molecule type" value="Genomic_DNA"/>
</dbReference>
<dbReference type="KEGG" id="pne:Pnec_0887"/>
<accession>B1XUQ9</accession>
<dbReference type="STRING" id="452638.Pnec_0887"/>
<reference evidence="1" key="1">
    <citation type="submission" date="2008-03" db="EMBL/GenBank/DDBJ databases">
        <title>Complete sequence of Polynucleobacter necessarius STIR1.</title>
        <authorList>
            <consortium name="US DOE Joint Genome Institute"/>
            <person name="Copeland A."/>
            <person name="Lucas S."/>
            <person name="Lapidus A."/>
            <person name="Barry K."/>
            <person name="Detter J.C."/>
            <person name="Glavina del Rio T."/>
            <person name="Hammon N."/>
            <person name="Israni S."/>
            <person name="Dalin E."/>
            <person name="Tice H."/>
            <person name="Pitluck S."/>
            <person name="Chain P."/>
            <person name="Malfatti S."/>
            <person name="Shin M."/>
            <person name="Vergez L."/>
            <person name="Schmutz J."/>
            <person name="Larimer F."/>
            <person name="Land M."/>
            <person name="Hauser L."/>
            <person name="Kyrpides N."/>
            <person name="Kim E."/>
            <person name="Hahn M."/>
            <person name="Richardson P."/>
        </authorList>
    </citation>
    <scope>NUCLEOTIDE SEQUENCE [LARGE SCALE GENOMIC DNA]</scope>
    <source>
        <strain evidence="1">STIR1</strain>
    </source>
</reference>
<dbReference type="OrthoDB" id="8526020at2"/>
<dbReference type="AlphaFoldDB" id="B1XUQ9"/>
<gene>
    <name evidence="1" type="ordered locus">Pnec_0887</name>
</gene>
<organism evidence="1">
    <name type="scientific">Polynucleobacter necessarius subsp. necessarius (strain STIR1)</name>
    <dbReference type="NCBI Taxonomy" id="452638"/>
    <lineage>
        <taxon>Bacteria</taxon>
        <taxon>Pseudomonadati</taxon>
        <taxon>Pseudomonadota</taxon>
        <taxon>Betaproteobacteria</taxon>
        <taxon>Burkholderiales</taxon>
        <taxon>Burkholderiaceae</taxon>
        <taxon>Polynucleobacter</taxon>
    </lineage>
</organism>
<sequence length="62" mass="6636">MTKASKKKMDPQTAVSSINVGIAGKEGVFGDQTGVAFKLLESGIIYYDSYVDGQKYQTGEIA</sequence>
<dbReference type="HOGENOM" id="CLU_2900334_0_0_4"/>
<protein>
    <submittedName>
        <fullName evidence="1">Uncharacterized protein</fullName>
    </submittedName>
</protein>
<name>B1XUQ9_POLNS</name>